<dbReference type="InterPro" id="IPR025875">
    <property type="entry name" value="Leu-rich_rpt_4"/>
</dbReference>
<dbReference type="Pfam" id="PF04122">
    <property type="entry name" value="CW_binding_2"/>
    <property type="match status" value="3"/>
</dbReference>
<organism evidence="3 4">
    <name type="scientific">Clostridium tetanomorphum</name>
    <dbReference type="NCBI Taxonomy" id="1553"/>
    <lineage>
        <taxon>Bacteria</taxon>
        <taxon>Bacillati</taxon>
        <taxon>Bacillota</taxon>
        <taxon>Clostridia</taxon>
        <taxon>Eubacteriales</taxon>
        <taxon>Clostridiaceae</taxon>
        <taxon>Clostridium</taxon>
    </lineage>
</organism>
<dbReference type="Gene3D" id="3.80.10.10">
    <property type="entry name" value="Ribonuclease Inhibitor"/>
    <property type="match status" value="1"/>
</dbReference>
<dbReference type="InterPro" id="IPR051922">
    <property type="entry name" value="Bact_Sporulation_Assoc"/>
</dbReference>
<gene>
    <name evidence="3" type="ORF">HGG79_04905</name>
</gene>
<sequence length="858" mass="98569">MIRNRKWLLSFLLGAIGSTVINFNVCASPIKNRIYGEDRYVTSAKVAEAGWENSYYAVIASGENFPDSLSAVTLAKKYDAPILLTNKNYLNSNTRSELRRMNVKKVFIIGGLGSVSYAAESSIKSMGISVERIGGKDRYETSVKIANKLGSPRSIFLVTSNHYVDALSIAPIASKKGSSILLVPKNYTPEYIKEYVKRKRFDKVYVVGDSSVISDNVVRDFEDSVQDYNTNIERIPGDSKTGKDKTKTYDIYERNLNIGAKFENELNLYKNIYIASGQSFADALSVGALAAKKEAPIMMINPKDGNLLKSFISKKYDDIQNMNIVGGTGVISESYMDSMIGYFKDEEIVFNDTNLNNAVREKLGITNKNKRLYKSDFEKITSLDLTDCHIKDLTGIEDITTIKDLNLSKNDIEDISPLKDMTSLVNLNLSNNKIVDIEDLKELYDLKSLNLSKNKIWDTDYLEKNIRLEYLNLSGNDISSISKLDKLTRLTYLDLSNNESLGGLNDISELTDLTALKLSNTGISNLSFLEDLVNLTELDLSKNSIGNVNDLSKLKKLRVLYLNDNSINDIKDLKDLKELRELNLWGNKIDDVRELRNLSNLEKLTIDKELLNDDNEDDLKTLSVRNVYYEDTYLRDYADPNDYYNKIDSNNNQLGEGEFEDEELNDLKQQLLTFENMYGYKYNPYEVLYNSYSDDRYRGDVEKFLQKELEVEAYMKDSSYSYEVKAMIKKDFKDVVNKYAILEKNHQMNEKVKALEINLKTSLTEKEKRRIRNKINYTYVDYRFDFYKNANYLCERQMKELQGMIEGLKIDGSYSSNERIRELEGNLKNKRIEYAIIKSNYEKYFNYRNFFAVVDSLI</sequence>
<dbReference type="Pfam" id="PF13516">
    <property type="entry name" value="LRR_6"/>
    <property type="match status" value="1"/>
</dbReference>
<comment type="caution">
    <text evidence="3">The sequence shown here is derived from an EMBL/GenBank/DDBJ whole genome shotgun (WGS) entry which is preliminary data.</text>
</comment>
<dbReference type="EMBL" id="JAAZWO010000004">
    <property type="protein sequence ID" value="MBC2397122.1"/>
    <property type="molecule type" value="Genomic_DNA"/>
</dbReference>
<dbReference type="Gene3D" id="3.40.50.12090">
    <property type="match status" value="2"/>
</dbReference>
<dbReference type="InterPro" id="IPR001611">
    <property type="entry name" value="Leu-rich_rpt"/>
</dbReference>
<dbReference type="Pfam" id="PF12799">
    <property type="entry name" value="LRR_4"/>
    <property type="match status" value="3"/>
</dbReference>
<evidence type="ECO:0000256" key="2">
    <source>
        <dbReference type="ARBA" id="ARBA00022737"/>
    </source>
</evidence>
<dbReference type="AlphaFoldDB" id="A0A923IZL4"/>
<evidence type="ECO:0000313" key="4">
    <source>
        <dbReference type="Proteomes" id="UP000563151"/>
    </source>
</evidence>
<dbReference type="InterPro" id="IPR007253">
    <property type="entry name" value="Cell_wall-bd_2"/>
</dbReference>
<dbReference type="RefSeq" id="WP_051593253.1">
    <property type="nucleotide sequence ID" value="NZ_JAAZWO010000004.1"/>
</dbReference>
<accession>A0A923IZL4</accession>
<name>A0A923IZL4_CLOTT</name>
<reference evidence="3 4" key="1">
    <citation type="submission" date="2020-04" db="EMBL/GenBank/DDBJ databases">
        <title>Genomic insights into acetone-butanol-ethanol (ABE) fermentation by sequencing solventogenic clostridia strains.</title>
        <authorList>
            <person name="Brown S."/>
        </authorList>
    </citation>
    <scope>NUCLEOTIDE SEQUENCE [LARGE SCALE GENOMIC DNA]</scope>
    <source>
        <strain evidence="3 4">DJ011</strain>
    </source>
</reference>
<dbReference type="SMART" id="SM00365">
    <property type="entry name" value="LRR_SD22"/>
    <property type="match status" value="7"/>
</dbReference>
<proteinExistence type="predicted"/>
<keyword evidence="4" id="KW-1185">Reference proteome</keyword>
<evidence type="ECO:0000256" key="1">
    <source>
        <dbReference type="ARBA" id="ARBA00022614"/>
    </source>
</evidence>
<protein>
    <recommendedName>
        <fullName evidence="5">N-acetylmuramoyl-L-alanine amidase</fullName>
    </recommendedName>
</protein>
<keyword evidence="2" id="KW-0677">Repeat</keyword>
<dbReference type="SUPFAM" id="SSF52058">
    <property type="entry name" value="L domain-like"/>
    <property type="match status" value="1"/>
</dbReference>
<evidence type="ECO:0000313" key="3">
    <source>
        <dbReference type="EMBL" id="MBC2397122.1"/>
    </source>
</evidence>
<dbReference type="InterPro" id="IPR032675">
    <property type="entry name" value="LRR_dom_sf"/>
</dbReference>
<keyword evidence="1" id="KW-0433">Leucine-rich repeat</keyword>
<evidence type="ECO:0008006" key="5">
    <source>
        <dbReference type="Google" id="ProtNLM"/>
    </source>
</evidence>
<dbReference type="PANTHER" id="PTHR30032">
    <property type="entry name" value="N-ACETYLMURAMOYL-L-ALANINE AMIDASE-RELATED"/>
    <property type="match status" value="1"/>
</dbReference>
<dbReference type="PANTHER" id="PTHR30032:SF8">
    <property type="entry name" value="GERMINATION-SPECIFIC N-ACETYLMURAMOYL-L-ALANINE AMIDASE"/>
    <property type="match status" value="1"/>
</dbReference>
<dbReference type="Proteomes" id="UP000563151">
    <property type="component" value="Unassembled WGS sequence"/>
</dbReference>
<dbReference type="PROSITE" id="PS51450">
    <property type="entry name" value="LRR"/>
    <property type="match status" value="6"/>
</dbReference>